<dbReference type="Pfam" id="PF00107">
    <property type="entry name" value="ADH_zinc_N"/>
    <property type="match status" value="1"/>
</dbReference>
<dbReference type="EMBL" id="QWLA01000043">
    <property type="protein sequence ID" value="RIH85378.1"/>
    <property type="molecule type" value="Genomic_DNA"/>
</dbReference>
<keyword evidence="1 4" id="KW-0560">Oxidoreductase</keyword>
<gene>
    <name evidence="4" type="ORF">Mrose_02250</name>
</gene>
<accession>A0A399EN18</accession>
<dbReference type="InterPro" id="IPR013154">
    <property type="entry name" value="ADH-like_N"/>
</dbReference>
<proteinExistence type="predicted"/>
<dbReference type="OrthoDB" id="9777057at2"/>
<evidence type="ECO:0000313" key="5">
    <source>
        <dbReference type="Proteomes" id="UP000265341"/>
    </source>
</evidence>
<feature type="domain" description="Alcohol dehydrogenase-like N-terminal" evidence="3">
    <location>
        <begin position="22"/>
        <end position="130"/>
    </location>
</feature>
<dbReference type="AlphaFoldDB" id="A0A399EN18"/>
<dbReference type="SUPFAM" id="SSF50129">
    <property type="entry name" value="GroES-like"/>
    <property type="match status" value="1"/>
</dbReference>
<keyword evidence="5" id="KW-1185">Reference proteome</keyword>
<organism evidence="4 5">
    <name type="scientific">Calidithermus roseus</name>
    <dbReference type="NCBI Taxonomy" id="1644118"/>
    <lineage>
        <taxon>Bacteria</taxon>
        <taxon>Thermotogati</taxon>
        <taxon>Deinococcota</taxon>
        <taxon>Deinococci</taxon>
        <taxon>Thermales</taxon>
        <taxon>Thermaceae</taxon>
        <taxon>Calidithermus</taxon>
    </lineage>
</organism>
<name>A0A399EN18_9DEIN</name>
<evidence type="ECO:0000256" key="1">
    <source>
        <dbReference type="ARBA" id="ARBA00023002"/>
    </source>
</evidence>
<dbReference type="PANTHER" id="PTHR43401:SF2">
    <property type="entry name" value="L-THREONINE 3-DEHYDROGENASE"/>
    <property type="match status" value="1"/>
</dbReference>
<dbReference type="InterPro" id="IPR011032">
    <property type="entry name" value="GroES-like_sf"/>
</dbReference>
<dbReference type="PANTHER" id="PTHR43401">
    <property type="entry name" value="L-THREONINE 3-DEHYDROGENASE"/>
    <property type="match status" value="1"/>
</dbReference>
<comment type="caution">
    <text evidence="4">The sequence shown here is derived from an EMBL/GenBank/DDBJ whole genome shotgun (WGS) entry which is preliminary data.</text>
</comment>
<dbReference type="EC" id="1.1.1.401" evidence="4"/>
<sequence>MRAVVLEDFGRLVVRELEPPQEGEVLLQVAACGVCGSDLSVYKGTPAMRARWSPPLVLGHEIAGVVLEGPAEWQGRAVTVNPLLSCGQCEPCRRGLSNLCPQRTNVGFHYWGGFAQQIRLPLGQLHPLPEGLPLWKGALCEPLAVALRAVELAGGMLGRRVLVIGGGAIGTLAAWLAARAGAEVWVAERNPLRRAWLEGLGFLRGVLEAPSGSYELALDCVGAQATPGLAASHVQPGGQVVLVGLEAVEATLPLQRLVLQEIGLKGAYVFTHDDFSRATRLLAELPDELAVVRPFAQVQETFDLLLGGRLPQAKAVLIW</sequence>
<dbReference type="Gene3D" id="3.40.50.720">
    <property type="entry name" value="NAD(P)-binding Rossmann-like Domain"/>
    <property type="match status" value="1"/>
</dbReference>
<evidence type="ECO:0000259" key="2">
    <source>
        <dbReference type="Pfam" id="PF00107"/>
    </source>
</evidence>
<dbReference type="Pfam" id="PF08240">
    <property type="entry name" value="ADH_N"/>
    <property type="match status" value="1"/>
</dbReference>
<dbReference type="SUPFAM" id="SSF51735">
    <property type="entry name" value="NAD(P)-binding Rossmann-fold domains"/>
    <property type="match status" value="1"/>
</dbReference>
<dbReference type="RefSeq" id="WP_119278343.1">
    <property type="nucleotide sequence ID" value="NZ_QWLA01000043.1"/>
</dbReference>
<reference evidence="4 5" key="1">
    <citation type="submission" date="2018-08" db="EMBL/GenBank/DDBJ databases">
        <title>Meiothermus roseus NBRC 110900 genome sequencing project.</title>
        <authorList>
            <person name="Da Costa M.S."/>
            <person name="Albuquerque L."/>
            <person name="Raposo P."/>
            <person name="Froufe H.J.C."/>
            <person name="Barroso C.S."/>
            <person name="Egas C."/>
        </authorList>
    </citation>
    <scope>NUCLEOTIDE SEQUENCE [LARGE SCALE GENOMIC DNA]</scope>
    <source>
        <strain evidence="4 5">NBRC 110900</strain>
    </source>
</reference>
<evidence type="ECO:0000313" key="4">
    <source>
        <dbReference type="EMBL" id="RIH85378.1"/>
    </source>
</evidence>
<dbReference type="GO" id="GO:0016491">
    <property type="term" value="F:oxidoreductase activity"/>
    <property type="evidence" value="ECO:0007669"/>
    <property type="project" value="UniProtKB-KW"/>
</dbReference>
<feature type="domain" description="Alcohol dehydrogenase-like C-terminal" evidence="2">
    <location>
        <begin position="168"/>
        <end position="283"/>
    </location>
</feature>
<dbReference type="InterPro" id="IPR013149">
    <property type="entry name" value="ADH-like_C"/>
</dbReference>
<dbReference type="Gene3D" id="3.90.180.10">
    <property type="entry name" value="Medium-chain alcohol dehydrogenases, catalytic domain"/>
    <property type="match status" value="1"/>
</dbReference>
<dbReference type="InterPro" id="IPR050129">
    <property type="entry name" value="Zn_alcohol_dh"/>
</dbReference>
<dbReference type="InterPro" id="IPR036291">
    <property type="entry name" value="NAD(P)-bd_dom_sf"/>
</dbReference>
<protein>
    <submittedName>
        <fullName evidence="4">2-dehydro-3-deoxy-L-rhamnonate dehydrogenase (NAD(+))</fullName>
        <ecNumber evidence="4">1.1.1.401</ecNumber>
    </submittedName>
</protein>
<dbReference type="Proteomes" id="UP000265341">
    <property type="component" value="Unassembled WGS sequence"/>
</dbReference>
<evidence type="ECO:0000259" key="3">
    <source>
        <dbReference type="Pfam" id="PF08240"/>
    </source>
</evidence>